<dbReference type="InParanoid" id="A0A4R2P9A9"/>
<evidence type="ECO:0000256" key="1">
    <source>
        <dbReference type="SAM" id="MobiDB-lite"/>
    </source>
</evidence>
<dbReference type="Proteomes" id="UP000295399">
    <property type="component" value="Unassembled WGS sequence"/>
</dbReference>
<dbReference type="AlphaFoldDB" id="A0A4R2P9A9"/>
<gene>
    <name evidence="4" type="ORF">EV659_11347</name>
</gene>
<feature type="compositionally biased region" description="Low complexity" evidence="1">
    <location>
        <begin position="193"/>
        <end position="215"/>
    </location>
</feature>
<dbReference type="GO" id="GO:0003677">
    <property type="term" value="F:DNA binding"/>
    <property type="evidence" value="ECO:0007669"/>
    <property type="project" value="UniProtKB-KW"/>
</dbReference>
<protein>
    <submittedName>
        <fullName evidence="4">LytTr DNA-binding domain-containing protein</fullName>
    </submittedName>
</protein>
<keyword evidence="2" id="KW-0812">Transmembrane</keyword>
<feature type="transmembrane region" description="Helical" evidence="2">
    <location>
        <begin position="37"/>
        <end position="59"/>
    </location>
</feature>
<evidence type="ECO:0000313" key="5">
    <source>
        <dbReference type="Proteomes" id="UP000295399"/>
    </source>
</evidence>
<reference evidence="4 5" key="1">
    <citation type="submission" date="2019-03" db="EMBL/GenBank/DDBJ databases">
        <title>Genomic Encyclopedia of Type Strains, Phase IV (KMG-IV): sequencing the most valuable type-strain genomes for metagenomic binning, comparative biology and taxonomic classification.</title>
        <authorList>
            <person name="Goeker M."/>
        </authorList>
    </citation>
    <scope>NUCLEOTIDE SEQUENCE [LARGE SCALE GENOMIC DNA]</scope>
    <source>
        <strain evidence="4 5">DSM 2132</strain>
    </source>
</reference>
<feature type="compositionally biased region" description="Pro residues" evidence="1">
    <location>
        <begin position="157"/>
        <end position="183"/>
    </location>
</feature>
<keyword evidence="5" id="KW-1185">Reference proteome</keyword>
<feature type="domain" description="HTH LytTR-type" evidence="3">
    <location>
        <begin position="239"/>
        <end position="332"/>
    </location>
</feature>
<evidence type="ECO:0000256" key="2">
    <source>
        <dbReference type="SAM" id="Phobius"/>
    </source>
</evidence>
<dbReference type="PROSITE" id="PS50930">
    <property type="entry name" value="HTH_LYTTR"/>
    <property type="match status" value="1"/>
</dbReference>
<feature type="transmembrane region" description="Helical" evidence="2">
    <location>
        <begin position="71"/>
        <end position="95"/>
    </location>
</feature>
<evidence type="ECO:0000259" key="3">
    <source>
        <dbReference type="PROSITE" id="PS50930"/>
    </source>
</evidence>
<dbReference type="EMBL" id="SLXO01000013">
    <property type="protein sequence ID" value="TCP30794.1"/>
    <property type="molecule type" value="Genomic_DNA"/>
</dbReference>
<accession>A0A4R2P9A9</accession>
<evidence type="ECO:0000313" key="4">
    <source>
        <dbReference type="EMBL" id="TCP30794.1"/>
    </source>
</evidence>
<organism evidence="4 5">
    <name type="scientific">Rhodothalassium salexigens DSM 2132</name>
    <dbReference type="NCBI Taxonomy" id="1188247"/>
    <lineage>
        <taxon>Bacteria</taxon>
        <taxon>Pseudomonadati</taxon>
        <taxon>Pseudomonadota</taxon>
        <taxon>Alphaproteobacteria</taxon>
        <taxon>Rhodothalassiales</taxon>
        <taxon>Rhodothalassiaceae</taxon>
        <taxon>Rhodothalassium</taxon>
    </lineage>
</organism>
<keyword evidence="4" id="KW-0238">DNA-binding</keyword>
<feature type="compositionally biased region" description="Low complexity" evidence="1">
    <location>
        <begin position="141"/>
        <end position="156"/>
    </location>
</feature>
<name>A0A4R2P9A9_RHOSA</name>
<keyword evidence="2" id="KW-0472">Membrane</keyword>
<dbReference type="Gene3D" id="2.40.50.1020">
    <property type="entry name" value="LytTr DNA-binding domain"/>
    <property type="match status" value="1"/>
</dbReference>
<keyword evidence="2" id="KW-1133">Transmembrane helix</keyword>
<dbReference type="SMART" id="SM00850">
    <property type="entry name" value="LytTR"/>
    <property type="match status" value="1"/>
</dbReference>
<dbReference type="Pfam" id="PF04397">
    <property type="entry name" value="LytTR"/>
    <property type="match status" value="1"/>
</dbReference>
<sequence>MFARTTAFNIAFVLIVGTLLAASGVYGTGVLGWPRVWLYWTGLIAVGFWIGTAISAQLARMLPVGRAPWMLRWLLLSAALSAPMCAVVATAQIVIDQPIPASALWDLLLKVAVITAAVVGARQLADMGGAGAPDLAESPPAADGSALSAPTAAAVPPSGPSPIPLPGPALTPAFAPKPTPDPLAAPRGLTDEPPVAGARAAGGPSDAPDTAPSTAAARSVRAADGFARSARLARRLPAKLQGAEIWALSAEDHYVRVHTAQGEALILIRFADAIAEMAPIPGARTHRSWWVARAGIRTAERRREGGVVVLKSGVQVPVSRSRTAEIAARDWFDPD</sequence>
<feature type="region of interest" description="Disordered" evidence="1">
    <location>
        <begin position="135"/>
        <end position="215"/>
    </location>
</feature>
<proteinExistence type="predicted"/>
<comment type="caution">
    <text evidence="4">The sequence shown here is derived from an EMBL/GenBank/DDBJ whole genome shotgun (WGS) entry which is preliminary data.</text>
</comment>
<dbReference type="InterPro" id="IPR007492">
    <property type="entry name" value="LytTR_DNA-bd_dom"/>
</dbReference>